<comment type="caution">
    <text evidence="1">The sequence shown here is derived from an EMBL/GenBank/DDBJ whole genome shotgun (WGS) entry which is preliminary data.</text>
</comment>
<dbReference type="Proteomes" id="UP000245086">
    <property type="component" value="Unassembled WGS sequence"/>
</dbReference>
<dbReference type="AlphaFoldDB" id="A0A2P2EDP7"/>
<gene>
    <name evidence="1" type="ORF">PbB2_02868</name>
</gene>
<organism evidence="1 2">
    <name type="scientific">Candidatus Phycosocius bacilliformis</name>
    <dbReference type="NCBI Taxonomy" id="1445552"/>
    <lineage>
        <taxon>Bacteria</taxon>
        <taxon>Pseudomonadati</taxon>
        <taxon>Pseudomonadota</taxon>
        <taxon>Alphaproteobacteria</taxon>
        <taxon>Caulobacterales</taxon>
        <taxon>Caulobacterales incertae sedis</taxon>
        <taxon>Candidatus Phycosocius</taxon>
    </lineage>
</organism>
<sequence length="224" mass="24082">MKNPDIAERIALVTGGGGRFGQSLCQALAARGCKVLVGDCDMVKGREAAARCGGVALGLDVTDAAMWMNVHQTARDMFGPIGLIFHCANLMEEPAAEQDALNRLWATQVGALELAEAAWGDEGVETGGVHVLFVSAAAWMPDPRRPMWSATQAAKRHWHTGKQLNSQQSPHSMLVAYDVPPKPGRLSDDREIAAATLWGLKRRTPQVFVPGGFGVKGFCRKSAY</sequence>
<dbReference type="InterPro" id="IPR002347">
    <property type="entry name" value="SDR_fam"/>
</dbReference>
<dbReference type="RefSeq" id="WP_108986074.1">
    <property type="nucleotide sequence ID" value="NZ_BFBR01000011.1"/>
</dbReference>
<dbReference type="SUPFAM" id="SSF51735">
    <property type="entry name" value="NAD(P)-binding Rossmann-fold domains"/>
    <property type="match status" value="1"/>
</dbReference>
<name>A0A2P2EDP7_9PROT</name>
<protein>
    <submittedName>
        <fullName evidence="1">Uncharacterized protein</fullName>
    </submittedName>
</protein>
<dbReference type="Pfam" id="PF00106">
    <property type="entry name" value="adh_short"/>
    <property type="match status" value="1"/>
</dbReference>
<dbReference type="Gene3D" id="3.40.50.720">
    <property type="entry name" value="NAD(P)-binding Rossmann-like Domain"/>
    <property type="match status" value="1"/>
</dbReference>
<evidence type="ECO:0000313" key="1">
    <source>
        <dbReference type="EMBL" id="GBF59176.1"/>
    </source>
</evidence>
<proteinExistence type="predicted"/>
<dbReference type="OrthoDB" id="658698at2"/>
<dbReference type="InterPro" id="IPR036291">
    <property type="entry name" value="NAD(P)-bd_dom_sf"/>
</dbReference>
<keyword evidence="2" id="KW-1185">Reference proteome</keyword>
<dbReference type="EMBL" id="BFBR01000011">
    <property type="protein sequence ID" value="GBF59176.1"/>
    <property type="molecule type" value="Genomic_DNA"/>
</dbReference>
<evidence type="ECO:0000313" key="2">
    <source>
        <dbReference type="Proteomes" id="UP000245086"/>
    </source>
</evidence>
<reference evidence="1 2" key="1">
    <citation type="journal article" date="2018" name="Genome Announc.">
        <title>Draft Genome Sequence of "Candidatus Phycosocius bacilliformis," an Alphaproteobacterial Ectosymbiont of the Hydrocarbon-Producing Green Alga Botryococcus braunii.</title>
        <authorList>
            <person name="Tanabe Y."/>
            <person name="Yamaguchi H."/>
            <person name="Watanabe M.M."/>
        </authorList>
    </citation>
    <scope>NUCLEOTIDE SEQUENCE [LARGE SCALE GENOMIC DNA]</scope>
    <source>
        <strain evidence="1 2">BOTRYCO-2</strain>
    </source>
</reference>
<accession>A0A2P2EDP7</accession>